<feature type="region of interest" description="Disordered" evidence="1">
    <location>
        <begin position="1"/>
        <end position="23"/>
    </location>
</feature>
<evidence type="ECO:0000256" key="1">
    <source>
        <dbReference type="SAM" id="MobiDB-lite"/>
    </source>
</evidence>
<evidence type="ECO:0000313" key="2">
    <source>
        <dbReference type="EMBL" id="QSF53403.1"/>
    </source>
</evidence>
<dbReference type="RefSeq" id="WP_165116501.1">
    <property type="nucleotide sequence ID" value="NZ_CP070968.1"/>
</dbReference>
<name>A0ABX7LKN6_9CAUL</name>
<keyword evidence="3" id="KW-1185">Reference proteome</keyword>
<reference evidence="2 3" key="1">
    <citation type="submission" date="2021-02" db="EMBL/GenBank/DDBJ databases">
        <title>Brevundimonas sp. CS1 genome sequence.</title>
        <authorList>
            <person name="Lee K."/>
            <person name="Choi Y.-J."/>
            <person name="Son H.-R."/>
        </authorList>
    </citation>
    <scope>NUCLEOTIDE SEQUENCE [LARGE SCALE GENOMIC DNA]</scope>
    <source>
        <strain evidence="2 3">CS1</strain>
    </source>
</reference>
<evidence type="ECO:0000313" key="3">
    <source>
        <dbReference type="Proteomes" id="UP000662957"/>
    </source>
</evidence>
<accession>A0ABX7LKN6</accession>
<sequence length="205" mass="23241">MVRTTKPPKLPPRATIHSTPDQVRASPTINFKAKKGSTKGGNRATIERLHVERKPRKHPNRMRHNAKDDLLDLSSSLVKTLRHAVAVSADAHGQEKHWTDEYEAIRAMLNDEIERTYGPLPAQVRELTKLVDDWREEHGIVSEWTVYALLHLSIRYACAAPTAVEALIPFNVAISKLTRRIKRAKERIDDHWSNAAGVTTPLPWC</sequence>
<protein>
    <submittedName>
        <fullName evidence="2">Uncharacterized protein</fullName>
    </submittedName>
</protein>
<proteinExistence type="predicted"/>
<organism evidence="2 3">
    <name type="scientific">Brevundimonas fontaquae</name>
    <dbReference type="NCBI Taxonomy" id="2813778"/>
    <lineage>
        <taxon>Bacteria</taxon>
        <taxon>Pseudomonadati</taxon>
        <taxon>Pseudomonadota</taxon>
        <taxon>Alphaproteobacteria</taxon>
        <taxon>Caulobacterales</taxon>
        <taxon>Caulobacteraceae</taxon>
        <taxon>Brevundimonas</taxon>
    </lineage>
</organism>
<gene>
    <name evidence="2" type="ORF">JX001_11420</name>
</gene>
<dbReference type="Proteomes" id="UP000662957">
    <property type="component" value="Chromosome"/>
</dbReference>
<dbReference type="EMBL" id="CP070968">
    <property type="protein sequence ID" value="QSF53403.1"/>
    <property type="molecule type" value="Genomic_DNA"/>
</dbReference>